<reference evidence="10 11" key="1">
    <citation type="journal article" date="2012" name="PLoS Pathog.">
        <title>Diverse lifestyles and strategies of plant pathogenesis encoded in the genomes of eighteen Dothideomycetes fungi.</title>
        <authorList>
            <person name="Ohm R.A."/>
            <person name="Feau N."/>
            <person name="Henrissat B."/>
            <person name="Schoch C.L."/>
            <person name="Horwitz B.A."/>
            <person name="Barry K.W."/>
            <person name="Condon B.J."/>
            <person name="Copeland A.C."/>
            <person name="Dhillon B."/>
            <person name="Glaser F."/>
            <person name="Hesse C.N."/>
            <person name="Kosti I."/>
            <person name="LaButti K."/>
            <person name="Lindquist E.A."/>
            <person name="Lucas S."/>
            <person name="Salamov A.A."/>
            <person name="Bradshaw R.E."/>
            <person name="Ciuffetti L."/>
            <person name="Hamelin R.C."/>
            <person name="Kema G.H.J."/>
            <person name="Lawrence C."/>
            <person name="Scott J.A."/>
            <person name="Spatafora J.W."/>
            <person name="Turgeon B.G."/>
            <person name="de Wit P.J.G.M."/>
            <person name="Zhong S."/>
            <person name="Goodwin S.B."/>
            <person name="Grigoriev I.V."/>
        </authorList>
    </citation>
    <scope>NUCLEOTIDE SEQUENCE [LARGE SCALE GENOMIC DNA]</scope>
    <source>
        <strain evidence="10 11">SO2202</strain>
    </source>
</reference>
<keyword evidence="4" id="KW-0560">Oxidoreductase</keyword>
<protein>
    <submittedName>
        <fullName evidence="10">DUF1772-domain-containing protein</fullName>
    </submittedName>
</protein>
<dbReference type="OrthoDB" id="5954308at2759"/>
<evidence type="ECO:0000256" key="9">
    <source>
        <dbReference type="SAM" id="Phobius"/>
    </source>
</evidence>
<dbReference type="STRING" id="692275.N1QJ19"/>
<keyword evidence="5" id="KW-0503">Monooxygenase</keyword>
<feature type="transmembrane region" description="Helical" evidence="9">
    <location>
        <begin position="58"/>
        <end position="76"/>
    </location>
</feature>
<dbReference type="AlphaFoldDB" id="N1QJ19"/>
<feature type="region of interest" description="Disordered" evidence="8">
    <location>
        <begin position="122"/>
        <end position="142"/>
    </location>
</feature>
<comment type="subcellular location">
    <subcellularLocation>
        <location evidence="1">Membrane</location>
        <topology evidence="1">Multi-pass membrane protein</topology>
    </subcellularLocation>
</comment>
<organism evidence="10 11">
    <name type="scientific">Sphaerulina musiva (strain SO2202)</name>
    <name type="common">Poplar stem canker fungus</name>
    <name type="synonym">Septoria musiva</name>
    <dbReference type="NCBI Taxonomy" id="692275"/>
    <lineage>
        <taxon>Eukaryota</taxon>
        <taxon>Fungi</taxon>
        <taxon>Dikarya</taxon>
        <taxon>Ascomycota</taxon>
        <taxon>Pezizomycotina</taxon>
        <taxon>Dothideomycetes</taxon>
        <taxon>Dothideomycetidae</taxon>
        <taxon>Mycosphaerellales</taxon>
        <taxon>Mycosphaerellaceae</taxon>
        <taxon>Sphaerulina</taxon>
    </lineage>
</organism>
<dbReference type="Proteomes" id="UP000016931">
    <property type="component" value="Unassembled WGS sequence"/>
</dbReference>
<gene>
    <name evidence="10" type="ORF">SEPMUDRAFT_104466</name>
</gene>
<evidence type="ECO:0000313" key="10">
    <source>
        <dbReference type="EMBL" id="EMF17170.1"/>
    </source>
</evidence>
<dbReference type="EMBL" id="KB456260">
    <property type="protein sequence ID" value="EMF17170.1"/>
    <property type="molecule type" value="Genomic_DNA"/>
</dbReference>
<evidence type="ECO:0000313" key="11">
    <source>
        <dbReference type="Proteomes" id="UP000016931"/>
    </source>
</evidence>
<proteinExistence type="inferred from homology"/>
<dbReference type="eggNOG" id="ENOG502SBMN">
    <property type="taxonomic scope" value="Eukaryota"/>
</dbReference>
<keyword evidence="11" id="KW-1185">Reference proteome</keyword>
<dbReference type="PANTHER" id="PTHR35042:SF3">
    <property type="entry name" value="ANTHRONE OXYGENASE-RELATED"/>
    <property type="match status" value="1"/>
</dbReference>
<evidence type="ECO:0000256" key="2">
    <source>
        <dbReference type="ARBA" id="ARBA00022692"/>
    </source>
</evidence>
<sequence>MLDSLAADPKTTLAVSVMAGSFLSGTMMSLSLMAVPVFLDTTDHAPQLFSEWVAMYNYGFPTLPTISIATCGLYLYTALRARALDSPWALYAAVAGVTTVVMVPFTWVFMWPTNETIMALEKQSRGGRRGGEEEKKGKKVENQAGEIREARRLVKKWSRIHFTRSLFPLTGALVGLYGLLKTE</sequence>
<dbReference type="GeneID" id="27897679"/>
<evidence type="ECO:0000256" key="4">
    <source>
        <dbReference type="ARBA" id="ARBA00023002"/>
    </source>
</evidence>
<feature type="transmembrane region" description="Helical" evidence="9">
    <location>
        <begin position="162"/>
        <end position="180"/>
    </location>
</feature>
<dbReference type="OMA" id="PFTWVFM"/>
<comment type="similarity">
    <text evidence="7">Belongs to the anthrone oxygenase family.</text>
</comment>
<name>N1QJ19_SPHMS</name>
<dbReference type="GO" id="GO:0016020">
    <property type="term" value="C:membrane"/>
    <property type="evidence" value="ECO:0007669"/>
    <property type="project" value="UniProtKB-SubCell"/>
</dbReference>
<dbReference type="GO" id="GO:0004497">
    <property type="term" value="F:monooxygenase activity"/>
    <property type="evidence" value="ECO:0007669"/>
    <property type="project" value="UniProtKB-KW"/>
</dbReference>
<keyword evidence="3 9" id="KW-1133">Transmembrane helix</keyword>
<evidence type="ECO:0000256" key="6">
    <source>
        <dbReference type="ARBA" id="ARBA00023136"/>
    </source>
</evidence>
<keyword evidence="6 9" id="KW-0472">Membrane</keyword>
<feature type="transmembrane region" description="Helical" evidence="9">
    <location>
        <begin position="88"/>
        <end position="110"/>
    </location>
</feature>
<dbReference type="Pfam" id="PF08592">
    <property type="entry name" value="Anthrone_oxy"/>
    <property type="match status" value="1"/>
</dbReference>
<evidence type="ECO:0000256" key="8">
    <source>
        <dbReference type="SAM" id="MobiDB-lite"/>
    </source>
</evidence>
<dbReference type="PANTHER" id="PTHR35042">
    <property type="entry name" value="ANTHRONE OXYGENASE ENCC"/>
    <property type="match status" value="1"/>
</dbReference>
<feature type="compositionally biased region" description="Basic and acidic residues" evidence="8">
    <location>
        <begin position="129"/>
        <end position="142"/>
    </location>
</feature>
<dbReference type="InterPro" id="IPR013901">
    <property type="entry name" value="Anthrone_oxy"/>
</dbReference>
<evidence type="ECO:0000256" key="1">
    <source>
        <dbReference type="ARBA" id="ARBA00004141"/>
    </source>
</evidence>
<evidence type="ECO:0000256" key="7">
    <source>
        <dbReference type="ARBA" id="ARBA00034313"/>
    </source>
</evidence>
<accession>N1QJ19</accession>
<feature type="transmembrane region" description="Helical" evidence="9">
    <location>
        <begin position="12"/>
        <end position="38"/>
    </location>
</feature>
<dbReference type="HOGENOM" id="CLU_105974_0_0_1"/>
<evidence type="ECO:0000256" key="5">
    <source>
        <dbReference type="ARBA" id="ARBA00023033"/>
    </source>
</evidence>
<evidence type="ECO:0000256" key="3">
    <source>
        <dbReference type="ARBA" id="ARBA00022989"/>
    </source>
</evidence>
<dbReference type="RefSeq" id="XP_016765291.1">
    <property type="nucleotide sequence ID" value="XM_016900542.1"/>
</dbReference>
<keyword evidence="2 9" id="KW-0812">Transmembrane</keyword>